<comment type="similarity">
    <text evidence="1">Belongs to the short-chain dehydrogenases/reductases (SDR) family.</text>
</comment>
<dbReference type="InterPro" id="IPR002347">
    <property type="entry name" value="SDR_fam"/>
</dbReference>
<dbReference type="PANTHER" id="PTHR43477:SF1">
    <property type="entry name" value="DIHYDROANTICAPSIN 7-DEHYDROGENASE"/>
    <property type="match status" value="1"/>
</dbReference>
<sequence>MQTAIQVSLIAGAYREGGTAVGLAERKNDSLAPISDIQASPVHLTNRPGDIEAMLYFLDTTAETNDHRPPSDLVEEESLFSVFDSVYQGSRRGDLEQTAGLLYVTERMLLTGPRNFPAACVAQSFPKNVGPVETILGDPELEVQSEAYLIRMSSRIKAMRSRLRGKLEYRVLSTNNKEEMPSIKNSTVVIFGGSSGIGYGVADKCLSEGAIVHISSSNATRITQAVSSLKEKYPAGQVTGHTCDLSLPDVEQRLVKLFEEIGSCDHIVYTAGDALAVRPLKDLDLQSIQKAGHIRFDVPLLVAKLALSVLKPGYTSSLILTGGVVGDRPQPNWAVIAGYSAGLYGMVPGLALDMKPLRVNFVSPGPVKTGMFPDEVAEMLAKRTTLGKVGSVEEVAEAYVYLMKDTNATGSCVSTNSGSLLM</sequence>
<protein>
    <recommendedName>
        <fullName evidence="6">Oxidoreductase, short chain dehydrogenase/reductase family</fullName>
    </recommendedName>
</protein>
<dbReference type="SUPFAM" id="SSF51735">
    <property type="entry name" value="NAD(P)-binding Rossmann-fold domains"/>
    <property type="match status" value="1"/>
</dbReference>
<gene>
    <name evidence="4" type="ORF">CNMCM6805_000859</name>
</gene>
<evidence type="ECO:0000256" key="1">
    <source>
        <dbReference type="ARBA" id="ARBA00006484"/>
    </source>
</evidence>
<evidence type="ECO:0008006" key="6">
    <source>
        <dbReference type="Google" id="ProtNLM"/>
    </source>
</evidence>
<reference evidence="4" key="2">
    <citation type="submission" date="2020-04" db="EMBL/GenBank/DDBJ databases">
        <authorList>
            <person name="Santos R.A.C."/>
            <person name="Steenwyk J.L."/>
            <person name="Rivero-Menendez O."/>
            <person name="Mead M.E."/>
            <person name="Silva L.P."/>
            <person name="Bastos R.W."/>
            <person name="Alastruey-Izquierdo A."/>
            <person name="Goldman G.H."/>
            <person name="Rokas A."/>
        </authorList>
    </citation>
    <scope>NUCLEOTIDE SEQUENCE</scope>
    <source>
        <strain evidence="4">CNM-CM6805</strain>
    </source>
</reference>
<name>A0A8H4GML9_9EURO</name>
<dbReference type="PANTHER" id="PTHR43477">
    <property type="entry name" value="DIHYDROANTICAPSIN 7-DEHYDROGENASE"/>
    <property type="match status" value="1"/>
</dbReference>
<dbReference type="InterPro" id="IPR051122">
    <property type="entry name" value="SDR_DHRS6-like"/>
</dbReference>
<evidence type="ECO:0000313" key="5">
    <source>
        <dbReference type="Proteomes" id="UP000653565"/>
    </source>
</evidence>
<proteinExistence type="inferred from homology"/>
<accession>A0A8H4GML9</accession>
<dbReference type="InterPro" id="IPR057571">
    <property type="entry name" value="SDR_PhqE-like"/>
</dbReference>
<dbReference type="GO" id="GO:0016491">
    <property type="term" value="F:oxidoreductase activity"/>
    <property type="evidence" value="ECO:0007669"/>
    <property type="project" value="UniProtKB-KW"/>
</dbReference>
<organism evidence="4 5">
    <name type="scientific">Aspergillus fumigatiaffinis</name>
    <dbReference type="NCBI Taxonomy" id="340414"/>
    <lineage>
        <taxon>Eukaryota</taxon>
        <taxon>Fungi</taxon>
        <taxon>Dikarya</taxon>
        <taxon>Ascomycota</taxon>
        <taxon>Pezizomycotina</taxon>
        <taxon>Eurotiomycetes</taxon>
        <taxon>Eurotiomycetidae</taxon>
        <taxon>Eurotiales</taxon>
        <taxon>Aspergillaceae</taxon>
        <taxon>Aspergillus</taxon>
        <taxon>Aspergillus subgen. Fumigati</taxon>
    </lineage>
</organism>
<reference evidence="4" key="1">
    <citation type="journal article" date="2020" name="bioRxiv">
        <title>Genomic and phenotypic heterogeneity of clinical isolates of the human pathogens Aspergillus fumigatus, Aspergillus lentulus and Aspergillus fumigatiaffinis.</title>
        <authorList>
            <person name="dos Santos R.A.C."/>
            <person name="Steenwyk J.L."/>
            <person name="Rivero-Menendez O."/>
            <person name="Mead M.E."/>
            <person name="Silva L.P."/>
            <person name="Bastos R.W."/>
            <person name="Alastruey-Izquierdo A."/>
            <person name="Goldman G.H."/>
            <person name="Rokas A."/>
        </authorList>
    </citation>
    <scope>NUCLEOTIDE SEQUENCE</scope>
    <source>
        <strain evidence="4">CNM-CM6805</strain>
    </source>
</reference>
<dbReference type="PRINTS" id="PR00081">
    <property type="entry name" value="GDHRDH"/>
</dbReference>
<dbReference type="EMBL" id="JAAAPX010000011">
    <property type="protein sequence ID" value="KAF4243465.1"/>
    <property type="molecule type" value="Genomic_DNA"/>
</dbReference>
<dbReference type="AlphaFoldDB" id="A0A8H4GML9"/>
<keyword evidence="3" id="KW-0560">Oxidoreductase</keyword>
<keyword evidence="5" id="KW-1185">Reference proteome</keyword>
<evidence type="ECO:0000313" key="4">
    <source>
        <dbReference type="EMBL" id="KAF4243465.1"/>
    </source>
</evidence>
<dbReference type="InterPro" id="IPR036291">
    <property type="entry name" value="NAD(P)-bd_dom_sf"/>
</dbReference>
<dbReference type="Proteomes" id="UP000653565">
    <property type="component" value="Unassembled WGS sequence"/>
</dbReference>
<keyword evidence="2" id="KW-0521">NADP</keyword>
<evidence type="ECO:0000256" key="3">
    <source>
        <dbReference type="ARBA" id="ARBA00023002"/>
    </source>
</evidence>
<dbReference type="CDD" id="cd05233">
    <property type="entry name" value="SDR_c"/>
    <property type="match status" value="1"/>
</dbReference>
<dbReference type="Pfam" id="PF23441">
    <property type="entry name" value="SDR"/>
    <property type="match status" value="1"/>
</dbReference>
<comment type="caution">
    <text evidence="4">The sequence shown here is derived from an EMBL/GenBank/DDBJ whole genome shotgun (WGS) entry which is preliminary data.</text>
</comment>
<dbReference type="Gene3D" id="3.40.50.720">
    <property type="entry name" value="NAD(P)-binding Rossmann-like Domain"/>
    <property type="match status" value="1"/>
</dbReference>
<evidence type="ECO:0000256" key="2">
    <source>
        <dbReference type="ARBA" id="ARBA00022857"/>
    </source>
</evidence>
<dbReference type="OrthoDB" id="294295at2759"/>